<organism evidence="2 3">
    <name type="scientific">Spongisporangium articulatum</name>
    <dbReference type="NCBI Taxonomy" id="3362603"/>
    <lineage>
        <taxon>Bacteria</taxon>
        <taxon>Bacillati</taxon>
        <taxon>Actinomycetota</taxon>
        <taxon>Actinomycetes</taxon>
        <taxon>Kineosporiales</taxon>
        <taxon>Kineosporiaceae</taxon>
        <taxon>Spongisporangium</taxon>
    </lineage>
</organism>
<evidence type="ECO:0000313" key="2">
    <source>
        <dbReference type="EMBL" id="MFI7588804.1"/>
    </source>
</evidence>
<gene>
    <name evidence="2" type="ORF">ACIB24_17185</name>
</gene>
<proteinExistence type="predicted"/>
<name>A0ABW8AR22_9ACTN</name>
<dbReference type="Proteomes" id="UP001612915">
    <property type="component" value="Unassembled WGS sequence"/>
</dbReference>
<reference evidence="2 3" key="1">
    <citation type="submission" date="2024-10" db="EMBL/GenBank/DDBJ databases">
        <title>The Natural Products Discovery Center: Release of the First 8490 Sequenced Strains for Exploring Actinobacteria Biosynthetic Diversity.</title>
        <authorList>
            <person name="Kalkreuter E."/>
            <person name="Kautsar S.A."/>
            <person name="Yang D."/>
            <person name="Bader C.D."/>
            <person name="Teijaro C.N."/>
            <person name="Fluegel L."/>
            <person name="Davis C.M."/>
            <person name="Simpson J.R."/>
            <person name="Lauterbach L."/>
            <person name="Steele A.D."/>
            <person name="Gui C."/>
            <person name="Meng S."/>
            <person name="Li G."/>
            <person name="Viehrig K."/>
            <person name="Ye F."/>
            <person name="Su P."/>
            <person name="Kiefer A.F."/>
            <person name="Nichols A."/>
            <person name="Cepeda A.J."/>
            <person name="Yan W."/>
            <person name="Fan B."/>
            <person name="Jiang Y."/>
            <person name="Adhikari A."/>
            <person name="Zheng C.-J."/>
            <person name="Schuster L."/>
            <person name="Cowan T.M."/>
            <person name="Smanski M.J."/>
            <person name="Chevrette M.G."/>
            <person name="De Carvalho L.P.S."/>
            <person name="Shen B."/>
        </authorList>
    </citation>
    <scope>NUCLEOTIDE SEQUENCE [LARGE SCALE GENOMIC DNA]</scope>
    <source>
        <strain evidence="2 3">NPDC049639</strain>
    </source>
</reference>
<dbReference type="EMBL" id="JBITLV010000006">
    <property type="protein sequence ID" value="MFI7588804.1"/>
    <property type="molecule type" value="Genomic_DNA"/>
</dbReference>
<feature type="compositionally biased region" description="Polar residues" evidence="1">
    <location>
        <begin position="1"/>
        <end position="11"/>
    </location>
</feature>
<sequence>MGWRSTANSAESGERQTFAGRPPRHEDDVLEVCALLRAALVGLGLSLGPFVVDGGRVDDVDATADTADGDTIQLQVVRAAQEQVWRQLGREGQASSMTTDAELALAVVDAVKHKHGKYPMEQRARLVLAVDAIRAPGFALDGVVQRLRADYRVELAEAGFRAVWLIGPSHQQVHLLVSADHDRPL</sequence>
<accession>A0ABW8AR22</accession>
<dbReference type="RefSeq" id="WP_398282895.1">
    <property type="nucleotide sequence ID" value="NZ_JBITLV010000006.1"/>
</dbReference>
<evidence type="ECO:0000256" key="1">
    <source>
        <dbReference type="SAM" id="MobiDB-lite"/>
    </source>
</evidence>
<keyword evidence="3" id="KW-1185">Reference proteome</keyword>
<feature type="region of interest" description="Disordered" evidence="1">
    <location>
        <begin position="1"/>
        <end position="23"/>
    </location>
</feature>
<comment type="caution">
    <text evidence="2">The sequence shown here is derived from an EMBL/GenBank/DDBJ whole genome shotgun (WGS) entry which is preliminary data.</text>
</comment>
<protein>
    <submittedName>
        <fullName evidence="2">Uncharacterized protein</fullName>
    </submittedName>
</protein>
<evidence type="ECO:0000313" key="3">
    <source>
        <dbReference type="Proteomes" id="UP001612915"/>
    </source>
</evidence>